<sequence length="541" mass="60265">MTTESTDSPPSQSQDTNNIDHTTTTTTNDDGGLSKPLPPPPAATKLEFGETIGNKKTNQPSNIDKSPSSLQNYMSKGSRRRKLSSSLSMRMSMKIKDKASDFKDKASELSHMKTKHDSESLWTKRIILGERSFILDLRTLSPQFLKLIKDSLLQFANLFVLSSLNDRIALCYLQSESELKVAYSPESFNLLDWHDAVNALSCCYAPHLLERTTLPKDGNLALILNDRMLVSARRKETKGKIILIGACIQSKVDSTVILPVYLLVTFIMKAFQTSLKNSDPFNFKVTAVCSIQDAEGRDNYVESVILKNCDMNNLCDAFLQGAFLRSILFSSSNQILNEFSLCQAHGYHQMLNSTTIDEDTLLEEESRSCEKLKEAPGAVRFDVIGSTGLTSLDKGLVIGRPYWVIPEESSHVIAFEKLCYTLAIKQLGLICRGPFNLDTMNFFSMPHFYLLEPCVGGRMVLKRLAGAEETIPCPKFPEFPSRLLLDGAIGIPADNSMLENVDSMEYEGKLGFFHEKLNLLIKNRLRLLASAEGQKDKHGGG</sequence>
<feature type="compositionally biased region" description="Polar residues" evidence="1">
    <location>
        <begin position="1"/>
        <end position="14"/>
    </location>
</feature>
<name>A0A803LB81_CHEQI</name>
<protein>
    <submittedName>
        <fullName evidence="2">Uncharacterized protein</fullName>
    </submittedName>
</protein>
<feature type="compositionally biased region" description="Low complexity" evidence="1">
    <location>
        <begin position="15"/>
        <end position="30"/>
    </location>
</feature>
<dbReference type="Gramene" id="AUR62009120-RA">
    <property type="protein sequence ID" value="AUR62009120-RA:cds"/>
    <property type="gene ID" value="AUR62009120"/>
</dbReference>
<dbReference type="PANTHER" id="PTHR38390">
    <property type="entry name" value="OS01G0103900 PROTEIN"/>
    <property type="match status" value="1"/>
</dbReference>
<organism evidence="2 3">
    <name type="scientific">Chenopodium quinoa</name>
    <name type="common">Quinoa</name>
    <dbReference type="NCBI Taxonomy" id="63459"/>
    <lineage>
        <taxon>Eukaryota</taxon>
        <taxon>Viridiplantae</taxon>
        <taxon>Streptophyta</taxon>
        <taxon>Embryophyta</taxon>
        <taxon>Tracheophyta</taxon>
        <taxon>Spermatophyta</taxon>
        <taxon>Magnoliopsida</taxon>
        <taxon>eudicotyledons</taxon>
        <taxon>Gunneridae</taxon>
        <taxon>Pentapetalae</taxon>
        <taxon>Caryophyllales</taxon>
        <taxon>Chenopodiaceae</taxon>
        <taxon>Chenopodioideae</taxon>
        <taxon>Atripliceae</taxon>
        <taxon>Chenopodium</taxon>
    </lineage>
</organism>
<reference evidence="2" key="2">
    <citation type="submission" date="2021-03" db="UniProtKB">
        <authorList>
            <consortium name="EnsemblPlants"/>
        </authorList>
    </citation>
    <scope>IDENTIFICATION</scope>
</reference>
<feature type="compositionally biased region" description="Polar residues" evidence="1">
    <location>
        <begin position="54"/>
        <end position="73"/>
    </location>
</feature>
<evidence type="ECO:0000256" key="1">
    <source>
        <dbReference type="SAM" id="MobiDB-lite"/>
    </source>
</evidence>
<evidence type="ECO:0000313" key="2">
    <source>
        <dbReference type="EnsemblPlants" id="AUR62009120-RA:cds"/>
    </source>
</evidence>
<dbReference type="EnsemblPlants" id="AUR62009120-RA">
    <property type="protein sequence ID" value="AUR62009120-RA:cds"/>
    <property type="gene ID" value="AUR62009120"/>
</dbReference>
<feature type="region of interest" description="Disordered" evidence="1">
    <location>
        <begin position="1"/>
        <end position="87"/>
    </location>
</feature>
<dbReference type="AlphaFoldDB" id="A0A803LB81"/>
<keyword evidence="3" id="KW-1185">Reference proteome</keyword>
<dbReference type="PANTHER" id="PTHR38390:SF2">
    <property type="entry name" value="OS01G0103900 PROTEIN"/>
    <property type="match status" value="1"/>
</dbReference>
<proteinExistence type="predicted"/>
<evidence type="ECO:0000313" key="3">
    <source>
        <dbReference type="Proteomes" id="UP000596660"/>
    </source>
</evidence>
<reference evidence="2" key="1">
    <citation type="journal article" date="2017" name="Nature">
        <title>The genome of Chenopodium quinoa.</title>
        <authorList>
            <person name="Jarvis D.E."/>
            <person name="Ho Y.S."/>
            <person name="Lightfoot D.J."/>
            <person name="Schmoeckel S.M."/>
            <person name="Li B."/>
            <person name="Borm T.J.A."/>
            <person name="Ohyanagi H."/>
            <person name="Mineta K."/>
            <person name="Michell C.T."/>
            <person name="Saber N."/>
            <person name="Kharbatia N.M."/>
            <person name="Rupper R.R."/>
            <person name="Sharp A.R."/>
            <person name="Dally N."/>
            <person name="Boughton B.A."/>
            <person name="Woo Y.H."/>
            <person name="Gao G."/>
            <person name="Schijlen E.G.W.M."/>
            <person name="Guo X."/>
            <person name="Momin A.A."/>
            <person name="Negrao S."/>
            <person name="Al-Babili S."/>
            <person name="Gehring C."/>
            <person name="Roessner U."/>
            <person name="Jung C."/>
            <person name="Murphy K."/>
            <person name="Arold S.T."/>
            <person name="Gojobori T."/>
            <person name="van der Linden C.G."/>
            <person name="van Loo E.N."/>
            <person name="Jellen E.N."/>
            <person name="Maughan P.J."/>
            <person name="Tester M."/>
        </authorList>
    </citation>
    <scope>NUCLEOTIDE SEQUENCE [LARGE SCALE GENOMIC DNA]</scope>
    <source>
        <strain evidence="2">cv. PI 614886</strain>
    </source>
</reference>
<dbReference type="Proteomes" id="UP000596660">
    <property type="component" value="Unplaced"/>
</dbReference>
<accession>A0A803LB81</accession>